<dbReference type="SUPFAM" id="SSF53474">
    <property type="entry name" value="alpha/beta-Hydrolases"/>
    <property type="match status" value="1"/>
</dbReference>
<proteinExistence type="predicted"/>
<dbReference type="EMBL" id="PJRP01000014">
    <property type="protein sequence ID" value="PLP97961.1"/>
    <property type="molecule type" value="Genomic_DNA"/>
</dbReference>
<feature type="domain" description="PHB de-polymerase C-terminal" evidence="1">
    <location>
        <begin position="69"/>
        <end position="237"/>
    </location>
</feature>
<reference evidence="2 3" key="1">
    <citation type="submission" date="2017-12" db="EMBL/GenBank/DDBJ databases">
        <title>Genome sequence of the active heterotrophic nitrifier-denitrifier, Cupriavidus pauculus UM1.</title>
        <authorList>
            <person name="Putonti C."/>
            <person name="Castignetti D."/>
        </authorList>
    </citation>
    <scope>NUCLEOTIDE SEQUENCE [LARGE SCALE GENOMIC DNA]</scope>
    <source>
        <strain evidence="2 3">UM1</strain>
    </source>
</reference>
<dbReference type="AlphaFoldDB" id="A0A2N5C6W2"/>
<evidence type="ECO:0000313" key="2">
    <source>
        <dbReference type="EMBL" id="PLP97961.1"/>
    </source>
</evidence>
<comment type="caution">
    <text evidence="2">The sequence shown here is derived from an EMBL/GenBank/DDBJ whole genome shotgun (WGS) entry which is preliminary data.</text>
</comment>
<gene>
    <name evidence="2" type="ORF">CYJ10_24575</name>
</gene>
<accession>A0A2N5C6W2</accession>
<sequence>MDRCQGHSYGSRHTGPQHHVLTLESFMSRLGPGELDVLAICQSTVPALAAAARLAASGASELRTLVLMGGPIDARNHPTALDRAARWLSREWFAQRCTGRVPIGYPGAGRRVYPGFLQFSAQAGDPSGQVGPFLEAMCHVSRGDTGGIVASVAKAADYSVPLDLPAEFMESTIDVVFRRFLLPRGNWRVDGALVRPNCLRKTRLLTVEGADDAITGAQQTHAAHSLCTQIPSSNRESITHFSMRPLRPIQGQLLVRTGLSYAATAVSGLAPDRRSRLAILSREQP</sequence>
<dbReference type="PANTHER" id="PTHR36837">
    <property type="entry name" value="POLY(3-HYDROXYALKANOATE) POLYMERASE SUBUNIT PHAC"/>
    <property type="match status" value="1"/>
</dbReference>
<organism evidence="2 3">
    <name type="scientific">Cupriavidus pauculus</name>
    <dbReference type="NCBI Taxonomy" id="82633"/>
    <lineage>
        <taxon>Bacteria</taxon>
        <taxon>Pseudomonadati</taxon>
        <taxon>Pseudomonadota</taxon>
        <taxon>Betaproteobacteria</taxon>
        <taxon>Burkholderiales</taxon>
        <taxon>Burkholderiaceae</taxon>
        <taxon>Cupriavidus</taxon>
    </lineage>
</organism>
<protein>
    <recommendedName>
        <fullName evidence="1">PHB de-polymerase C-terminal domain-containing protein</fullName>
    </recommendedName>
</protein>
<evidence type="ECO:0000313" key="3">
    <source>
        <dbReference type="Proteomes" id="UP000234341"/>
    </source>
</evidence>
<dbReference type="OrthoDB" id="9800634at2"/>
<dbReference type="InterPro" id="IPR009656">
    <property type="entry name" value="PHB_depo_C"/>
</dbReference>
<dbReference type="Proteomes" id="UP000234341">
    <property type="component" value="Unassembled WGS sequence"/>
</dbReference>
<dbReference type="PANTHER" id="PTHR36837:SF4">
    <property type="entry name" value="BLR0908 PROTEIN"/>
    <property type="match status" value="1"/>
</dbReference>
<evidence type="ECO:0000259" key="1">
    <source>
        <dbReference type="Pfam" id="PF06850"/>
    </source>
</evidence>
<name>A0A2N5C6W2_9BURK</name>
<dbReference type="Pfam" id="PF06850">
    <property type="entry name" value="PHB_depo_C"/>
    <property type="match status" value="1"/>
</dbReference>
<dbReference type="InterPro" id="IPR051321">
    <property type="entry name" value="PHA/PHB_synthase"/>
</dbReference>
<dbReference type="InterPro" id="IPR029058">
    <property type="entry name" value="AB_hydrolase_fold"/>
</dbReference>
<dbReference type="Gene3D" id="3.40.50.1820">
    <property type="entry name" value="alpha/beta hydrolase"/>
    <property type="match status" value="1"/>
</dbReference>